<dbReference type="Pfam" id="PF00172">
    <property type="entry name" value="Zn_clus"/>
    <property type="match status" value="1"/>
</dbReference>
<evidence type="ECO:0000256" key="1">
    <source>
        <dbReference type="ARBA" id="ARBA00004123"/>
    </source>
</evidence>
<proteinExistence type="predicted"/>
<dbReference type="GO" id="GO:0000981">
    <property type="term" value="F:DNA-binding transcription factor activity, RNA polymerase II-specific"/>
    <property type="evidence" value="ECO:0007669"/>
    <property type="project" value="InterPro"/>
</dbReference>
<reference evidence="6" key="1">
    <citation type="submission" date="2022-11" db="EMBL/GenBank/DDBJ databases">
        <title>Genome Resource of Sclerotinia nivalis Strain SnTB1, a Plant Pathogen Isolated from American Ginseng.</title>
        <authorList>
            <person name="Fan S."/>
        </authorList>
    </citation>
    <scope>NUCLEOTIDE SEQUENCE</scope>
    <source>
        <strain evidence="6">SnTB1</strain>
    </source>
</reference>
<comment type="subcellular location">
    <subcellularLocation>
        <location evidence="1">Nucleus</location>
    </subcellularLocation>
</comment>
<dbReference type="InterPro" id="IPR001138">
    <property type="entry name" value="Zn2Cys6_DnaBD"/>
</dbReference>
<dbReference type="InterPro" id="IPR050613">
    <property type="entry name" value="Sec_Metabolite_Reg"/>
</dbReference>
<sequence>MTSNTSRTPQMQNKSSKQSRNRTLLSCTECHRRKQKCNRKHPCNDCLERGVPHKCHFVPSLRRDLKYDHKSTGEARDRRILTGEEVLLSHESVADLRSARPCYASKPSLSSEFMGGFDAFSVLPGTTGDPLPKSTLIEYFIRRLGPWLGSFEDAPHVDCTAFTWLKIASHHPSLFYATLLGSVVHRGRKQPIDKRTLIWYKIETMRLANEAMNIPNEGATDQMLLVVLILLYFNVSFLIIVRVPG</sequence>
<dbReference type="SMART" id="SM00066">
    <property type="entry name" value="GAL4"/>
    <property type="match status" value="1"/>
</dbReference>
<dbReference type="Proteomes" id="UP001152300">
    <property type="component" value="Unassembled WGS sequence"/>
</dbReference>
<dbReference type="Gene3D" id="4.10.240.10">
    <property type="entry name" value="Zn(2)-C6 fungal-type DNA-binding domain"/>
    <property type="match status" value="1"/>
</dbReference>
<comment type="caution">
    <text evidence="6">The sequence shown here is derived from an EMBL/GenBank/DDBJ whole genome shotgun (WGS) entry which is preliminary data.</text>
</comment>
<dbReference type="EMBL" id="JAPEIS010000013">
    <property type="protein sequence ID" value="KAJ8060327.1"/>
    <property type="molecule type" value="Genomic_DNA"/>
</dbReference>
<organism evidence="6 7">
    <name type="scientific">Sclerotinia nivalis</name>
    <dbReference type="NCBI Taxonomy" id="352851"/>
    <lineage>
        <taxon>Eukaryota</taxon>
        <taxon>Fungi</taxon>
        <taxon>Dikarya</taxon>
        <taxon>Ascomycota</taxon>
        <taxon>Pezizomycotina</taxon>
        <taxon>Leotiomycetes</taxon>
        <taxon>Helotiales</taxon>
        <taxon>Sclerotiniaceae</taxon>
        <taxon>Sclerotinia</taxon>
    </lineage>
</organism>
<evidence type="ECO:0000256" key="3">
    <source>
        <dbReference type="SAM" id="MobiDB-lite"/>
    </source>
</evidence>
<dbReference type="InterPro" id="IPR036864">
    <property type="entry name" value="Zn2-C6_fun-type_DNA-bd_sf"/>
</dbReference>
<name>A0A9X0ACN2_9HELO</name>
<evidence type="ECO:0000313" key="6">
    <source>
        <dbReference type="EMBL" id="KAJ8060327.1"/>
    </source>
</evidence>
<dbReference type="OrthoDB" id="4159781at2759"/>
<evidence type="ECO:0000313" key="7">
    <source>
        <dbReference type="Proteomes" id="UP001152300"/>
    </source>
</evidence>
<evidence type="ECO:0000259" key="5">
    <source>
        <dbReference type="PROSITE" id="PS50048"/>
    </source>
</evidence>
<dbReference type="PROSITE" id="PS00463">
    <property type="entry name" value="ZN2_CY6_FUNGAL_1"/>
    <property type="match status" value="1"/>
</dbReference>
<dbReference type="GO" id="GO:0008270">
    <property type="term" value="F:zinc ion binding"/>
    <property type="evidence" value="ECO:0007669"/>
    <property type="project" value="InterPro"/>
</dbReference>
<accession>A0A9X0ACN2</accession>
<evidence type="ECO:0000256" key="2">
    <source>
        <dbReference type="ARBA" id="ARBA00023242"/>
    </source>
</evidence>
<feature type="domain" description="Zn(2)-C6 fungal-type" evidence="5">
    <location>
        <begin position="26"/>
        <end position="57"/>
    </location>
</feature>
<keyword evidence="4" id="KW-1133">Transmembrane helix</keyword>
<dbReference type="SUPFAM" id="SSF57701">
    <property type="entry name" value="Zn2/Cys6 DNA-binding domain"/>
    <property type="match status" value="1"/>
</dbReference>
<dbReference type="PROSITE" id="PS50048">
    <property type="entry name" value="ZN2_CY6_FUNGAL_2"/>
    <property type="match status" value="1"/>
</dbReference>
<feature type="region of interest" description="Disordered" evidence="3">
    <location>
        <begin position="1"/>
        <end position="20"/>
    </location>
</feature>
<gene>
    <name evidence="6" type="ORF">OCU04_010661</name>
</gene>
<keyword evidence="4" id="KW-0472">Membrane</keyword>
<dbReference type="PANTHER" id="PTHR31001:SF87">
    <property type="entry name" value="COL-21"/>
    <property type="match status" value="1"/>
</dbReference>
<evidence type="ECO:0000256" key="4">
    <source>
        <dbReference type="SAM" id="Phobius"/>
    </source>
</evidence>
<dbReference type="GO" id="GO:0005634">
    <property type="term" value="C:nucleus"/>
    <property type="evidence" value="ECO:0007669"/>
    <property type="project" value="UniProtKB-SubCell"/>
</dbReference>
<dbReference type="CDD" id="cd00067">
    <property type="entry name" value="GAL4"/>
    <property type="match status" value="1"/>
</dbReference>
<dbReference type="AlphaFoldDB" id="A0A9X0ACN2"/>
<keyword evidence="2" id="KW-0539">Nucleus</keyword>
<keyword evidence="7" id="KW-1185">Reference proteome</keyword>
<protein>
    <recommendedName>
        <fullName evidence="5">Zn(2)-C6 fungal-type domain-containing protein</fullName>
    </recommendedName>
</protein>
<feature type="transmembrane region" description="Helical" evidence="4">
    <location>
        <begin position="223"/>
        <end position="241"/>
    </location>
</feature>
<dbReference type="PANTHER" id="PTHR31001">
    <property type="entry name" value="UNCHARACTERIZED TRANSCRIPTIONAL REGULATORY PROTEIN"/>
    <property type="match status" value="1"/>
</dbReference>
<keyword evidence="4" id="KW-0812">Transmembrane</keyword>